<organism evidence="1 2">
    <name type="scientific">Desulfacinum hydrothermale DSM 13146</name>
    <dbReference type="NCBI Taxonomy" id="1121390"/>
    <lineage>
        <taxon>Bacteria</taxon>
        <taxon>Pseudomonadati</taxon>
        <taxon>Thermodesulfobacteriota</taxon>
        <taxon>Syntrophobacteria</taxon>
        <taxon>Syntrophobacterales</taxon>
        <taxon>Syntrophobacteraceae</taxon>
        <taxon>Desulfacinum</taxon>
    </lineage>
</organism>
<protein>
    <submittedName>
        <fullName evidence="1">Uncharacterized protein</fullName>
    </submittedName>
</protein>
<evidence type="ECO:0000313" key="1">
    <source>
        <dbReference type="EMBL" id="SMC21686.1"/>
    </source>
</evidence>
<dbReference type="AlphaFoldDB" id="A0A1W1XCL2"/>
<dbReference type="STRING" id="1121390.SAMN02746041_01258"/>
<proteinExistence type="predicted"/>
<reference evidence="1 2" key="1">
    <citation type="submission" date="2017-04" db="EMBL/GenBank/DDBJ databases">
        <authorList>
            <person name="Afonso C.L."/>
            <person name="Miller P.J."/>
            <person name="Scott M.A."/>
            <person name="Spackman E."/>
            <person name="Goraichik I."/>
            <person name="Dimitrov K.M."/>
            <person name="Suarez D.L."/>
            <person name="Swayne D.E."/>
        </authorList>
    </citation>
    <scope>NUCLEOTIDE SEQUENCE [LARGE SCALE GENOMIC DNA]</scope>
    <source>
        <strain evidence="1 2">DSM 13146</strain>
    </source>
</reference>
<sequence length="200" mass="23438">MSKASQEPRTFVYSINQDDIIVNYSRNFPSFARDNDWFSDVEPEAVNGHSIFEFISGWETRHLYEILFAHCRKGRYLGPIPFRCDSPSERRLLELHLQPLPDGHIDIMTRLVRTERRDPAPILRSDIPRSEKFIRICSMCKKIAVSDTEWVEIEEALTRLKIFEEERCPQLTHGLCPSCYRVALSDLEGVKPSVRREQKR</sequence>
<dbReference type="RefSeq" id="WP_170920391.1">
    <property type="nucleotide sequence ID" value="NZ_FWXF01000005.1"/>
</dbReference>
<name>A0A1W1XCL2_9BACT</name>
<keyword evidence="2" id="KW-1185">Reference proteome</keyword>
<accession>A0A1W1XCL2</accession>
<evidence type="ECO:0000313" key="2">
    <source>
        <dbReference type="Proteomes" id="UP000192783"/>
    </source>
</evidence>
<dbReference type="EMBL" id="FWXF01000005">
    <property type="protein sequence ID" value="SMC21686.1"/>
    <property type="molecule type" value="Genomic_DNA"/>
</dbReference>
<gene>
    <name evidence="1" type="ORF">SAMN02746041_01258</name>
</gene>
<dbReference type="Proteomes" id="UP000192783">
    <property type="component" value="Unassembled WGS sequence"/>
</dbReference>